<protein>
    <submittedName>
        <fullName evidence="2">Uncharacterized protein</fullName>
    </submittedName>
</protein>
<evidence type="ECO:0000313" key="3">
    <source>
        <dbReference type="Proteomes" id="UP000050525"/>
    </source>
</evidence>
<evidence type="ECO:0000256" key="1">
    <source>
        <dbReference type="SAM" id="MobiDB-lite"/>
    </source>
</evidence>
<dbReference type="Proteomes" id="UP000050525">
    <property type="component" value="Unassembled WGS sequence"/>
</dbReference>
<gene>
    <name evidence="2" type="ORF">Y1Q_0021240</name>
</gene>
<sequence length="96" mass="10721">MVHGSGQSSIRWGKLHNGAKAKRGQGPAVSSEKLGYHQQCLRTKWGVIPVRAQQDHNYELGTLESFCHENLNESWMLLWDINLSAINITSGDFGEV</sequence>
<keyword evidence="3" id="KW-1185">Reference proteome</keyword>
<accession>A0A151MS15</accession>
<feature type="region of interest" description="Disordered" evidence="1">
    <location>
        <begin position="1"/>
        <end position="31"/>
    </location>
</feature>
<proteinExistence type="predicted"/>
<name>A0A151MS15_ALLMI</name>
<dbReference type="EMBL" id="AKHW03005226">
    <property type="protein sequence ID" value="KYO27315.1"/>
    <property type="molecule type" value="Genomic_DNA"/>
</dbReference>
<reference evidence="2 3" key="1">
    <citation type="journal article" date="2012" name="Genome Biol.">
        <title>Sequencing three crocodilian genomes to illuminate the evolution of archosaurs and amniotes.</title>
        <authorList>
            <person name="St John J.A."/>
            <person name="Braun E.L."/>
            <person name="Isberg S.R."/>
            <person name="Miles L.G."/>
            <person name="Chong A.Y."/>
            <person name="Gongora J."/>
            <person name="Dalzell P."/>
            <person name="Moran C."/>
            <person name="Bed'hom B."/>
            <person name="Abzhanov A."/>
            <person name="Burgess S.C."/>
            <person name="Cooksey A.M."/>
            <person name="Castoe T.A."/>
            <person name="Crawford N.G."/>
            <person name="Densmore L.D."/>
            <person name="Drew J.C."/>
            <person name="Edwards S.V."/>
            <person name="Faircloth B.C."/>
            <person name="Fujita M.K."/>
            <person name="Greenwold M.J."/>
            <person name="Hoffmann F.G."/>
            <person name="Howard J.M."/>
            <person name="Iguchi T."/>
            <person name="Janes D.E."/>
            <person name="Khan S.Y."/>
            <person name="Kohno S."/>
            <person name="de Koning A.J."/>
            <person name="Lance S.L."/>
            <person name="McCarthy F.M."/>
            <person name="McCormack J.E."/>
            <person name="Merchant M.E."/>
            <person name="Peterson D.G."/>
            <person name="Pollock D.D."/>
            <person name="Pourmand N."/>
            <person name="Raney B.J."/>
            <person name="Roessler K.A."/>
            <person name="Sanford J.R."/>
            <person name="Sawyer R.H."/>
            <person name="Schmidt C.J."/>
            <person name="Triplett E.W."/>
            <person name="Tuberville T.D."/>
            <person name="Venegas-Anaya M."/>
            <person name="Howard J.T."/>
            <person name="Jarvis E.D."/>
            <person name="Guillette L.J.Jr."/>
            <person name="Glenn T.C."/>
            <person name="Green R.E."/>
            <person name="Ray D.A."/>
        </authorList>
    </citation>
    <scope>NUCLEOTIDE SEQUENCE [LARGE SCALE GENOMIC DNA]</scope>
    <source>
        <strain evidence="2">KSC_2009_1</strain>
    </source>
</reference>
<evidence type="ECO:0000313" key="2">
    <source>
        <dbReference type="EMBL" id="KYO27315.1"/>
    </source>
</evidence>
<feature type="compositionally biased region" description="Basic residues" evidence="1">
    <location>
        <begin position="13"/>
        <end position="23"/>
    </location>
</feature>
<dbReference type="AlphaFoldDB" id="A0A151MS15"/>
<comment type="caution">
    <text evidence="2">The sequence shown here is derived from an EMBL/GenBank/DDBJ whole genome shotgun (WGS) entry which is preliminary data.</text>
</comment>
<feature type="compositionally biased region" description="Polar residues" evidence="1">
    <location>
        <begin position="1"/>
        <end position="10"/>
    </location>
</feature>
<organism evidence="2 3">
    <name type="scientific">Alligator mississippiensis</name>
    <name type="common">American alligator</name>
    <dbReference type="NCBI Taxonomy" id="8496"/>
    <lineage>
        <taxon>Eukaryota</taxon>
        <taxon>Metazoa</taxon>
        <taxon>Chordata</taxon>
        <taxon>Craniata</taxon>
        <taxon>Vertebrata</taxon>
        <taxon>Euteleostomi</taxon>
        <taxon>Archelosauria</taxon>
        <taxon>Archosauria</taxon>
        <taxon>Crocodylia</taxon>
        <taxon>Alligatoridae</taxon>
        <taxon>Alligatorinae</taxon>
        <taxon>Alligator</taxon>
    </lineage>
</organism>